<gene>
    <name evidence="2" type="ORF">RAK27_14120</name>
</gene>
<protein>
    <submittedName>
        <fullName evidence="2">Uncharacterized protein</fullName>
    </submittedName>
</protein>
<evidence type="ECO:0000313" key="2">
    <source>
        <dbReference type="EMBL" id="MDZ5759794.1"/>
    </source>
</evidence>
<keyword evidence="1" id="KW-0472">Membrane</keyword>
<evidence type="ECO:0000313" key="3">
    <source>
        <dbReference type="Proteomes" id="UP001290462"/>
    </source>
</evidence>
<dbReference type="Proteomes" id="UP001290462">
    <property type="component" value="Unassembled WGS sequence"/>
</dbReference>
<dbReference type="RefSeq" id="WP_322809429.1">
    <property type="nucleotide sequence ID" value="NZ_JAVBVO010000004.1"/>
</dbReference>
<sequence>MMESFNNYILIIFLGSFSLISGGLGIISFFRYAKLSLKNNLIVKDKLSLLQEEVYLLSGVVCFLIGIGGFFVLRNMAVLEKVFV</sequence>
<proteinExistence type="predicted"/>
<feature type="transmembrane region" description="Helical" evidence="1">
    <location>
        <begin position="54"/>
        <end position="73"/>
    </location>
</feature>
<organism evidence="2 3">
    <name type="scientific">Carnobacterium maltaromaticum</name>
    <name type="common">Carnobacterium piscicola</name>
    <dbReference type="NCBI Taxonomy" id="2751"/>
    <lineage>
        <taxon>Bacteria</taxon>
        <taxon>Bacillati</taxon>
        <taxon>Bacillota</taxon>
        <taxon>Bacilli</taxon>
        <taxon>Lactobacillales</taxon>
        <taxon>Carnobacteriaceae</taxon>
        <taxon>Carnobacterium</taxon>
    </lineage>
</organism>
<keyword evidence="1" id="KW-1133">Transmembrane helix</keyword>
<comment type="caution">
    <text evidence="2">The sequence shown here is derived from an EMBL/GenBank/DDBJ whole genome shotgun (WGS) entry which is preliminary data.</text>
</comment>
<feature type="transmembrane region" description="Helical" evidence="1">
    <location>
        <begin position="6"/>
        <end position="33"/>
    </location>
</feature>
<evidence type="ECO:0000256" key="1">
    <source>
        <dbReference type="SAM" id="Phobius"/>
    </source>
</evidence>
<accession>A0AAW9K6F3</accession>
<keyword evidence="1" id="KW-0812">Transmembrane</keyword>
<name>A0AAW9K6F3_CARML</name>
<reference evidence="2" key="1">
    <citation type="submission" date="2023-08" db="EMBL/GenBank/DDBJ databases">
        <title>Genomic characterization of piscicolin 126 produced by Carnobacterium maltaromaticum CM22 strain isolated from salmon (Salmo salar).</title>
        <authorList>
            <person name="Gonzalez-Gragera E."/>
            <person name="Garcia-Lopez J.D."/>
            <person name="Teso-Perez C."/>
            <person name="Gimenez-Hernandez I."/>
            <person name="Peralta-Sanchez J.M."/>
            <person name="Valdivia E."/>
            <person name="Montalban-Lopez M."/>
            <person name="Martin-Platero A.M."/>
            <person name="Banos A."/>
            <person name="Martinez-Bueno M."/>
        </authorList>
    </citation>
    <scope>NUCLEOTIDE SEQUENCE</scope>
    <source>
        <strain evidence="2">CM22</strain>
    </source>
</reference>
<dbReference type="AlphaFoldDB" id="A0AAW9K6F3"/>
<dbReference type="EMBL" id="JAVBVO010000004">
    <property type="protein sequence ID" value="MDZ5759794.1"/>
    <property type="molecule type" value="Genomic_DNA"/>
</dbReference>